<dbReference type="InterPro" id="IPR001387">
    <property type="entry name" value="Cro/C1-type_HTH"/>
</dbReference>
<dbReference type="InterPro" id="IPR050807">
    <property type="entry name" value="TransReg_Diox_bact_type"/>
</dbReference>
<organism evidence="3 4">
    <name type="scientific">Anaerosporobacter mobilis DSM 15930</name>
    <dbReference type="NCBI Taxonomy" id="1120996"/>
    <lineage>
        <taxon>Bacteria</taxon>
        <taxon>Bacillati</taxon>
        <taxon>Bacillota</taxon>
        <taxon>Clostridia</taxon>
        <taxon>Lachnospirales</taxon>
        <taxon>Lachnospiraceae</taxon>
        <taxon>Anaerosporobacter</taxon>
    </lineage>
</organism>
<dbReference type="Gene3D" id="1.10.260.40">
    <property type="entry name" value="lambda repressor-like DNA-binding domains"/>
    <property type="match status" value="1"/>
</dbReference>
<feature type="domain" description="HTH cro/C1-type" evidence="2">
    <location>
        <begin position="14"/>
        <end position="68"/>
    </location>
</feature>
<proteinExistence type="predicted"/>
<dbReference type="STRING" id="1120996.SAMN02746066_01374"/>
<accession>A0A1M7HHG3</accession>
<dbReference type="PROSITE" id="PS50943">
    <property type="entry name" value="HTH_CROC1"/>
    <property type="match status" value="1"/>
</dbReference>
<sequence>MLKKYNGYEIGPNLRKIRKDKKLSLYQVCEITGLSDSSIKQIEQGGRGLSMRTLYLLMSVYQCDANTLLNIEVKESNTDKKEGSIDSKLEELPSEQQDYFRHTFEFMIDQAAMLVS</sequence>
<dbReference type="InterPro" id="IPR010982">
    <property type="entry name" value="Lambda_DNA-bd_dom_sf"/>
</dbReference>
<reference evidence="3 4" key="1">
    <citation type="submission" date="2016-11" db="EMBL/GenBank/DDBJ databases">
        <authorList>
            <person name="Jaros S."/>
            <person name="Januszkiewicz K."/>
            <person name="Wedrychowicz H."/>
        </authorList>
    </citation>
    <scope>NUCLEOTIDE SEQUENCE [LARGE SCALE GENOMIC DNA]</scope>
    <source>
        <strain evidence="3 4">DSM 15930</strain>
    </source>
</reference>
<dbReference type="PANTHER" id="PTHR46797">
    <property type="entry name" value="HTH-TYPE TRANSCRIPTIONAL REGULATOR"/>
    <property type="match status" value="1"/>
</dbReference>
<evidence type="ECO:0000259" key="2">
    <source>
        <dbReference type="PROSITE" id="PS50943"/>
    </source>
</evidence>
<dbReference type="SUPFAM" id="SSF47413">
    <property type="entry name" value="lambda repressor-like DNA-binding domains"/>
    <property type="match status" value="1"/>
</dbReference>
<protein>
    <submittedName>
        <fullName evidence="3">Transcriptional regulator, contains XRE-family HTH domain</fullName>
    </submittedName>
</protein>
<dbReference type="EMBL" id="FRCP01000008">
    <property type="protein sequence ID" value="SHM27922.1"/>
    <property type="molecule type" value="Genomic_DNA"/>
</dbReference>
<gene>
    <name evidence="3" type="ORF">SAMN02746066_01374</name>
</gene>
<dbReference type="Pfam" id="PF01381">
    <property type="entry name" value="HTH_3"/>
    <property type="match status" value="1"/>
</dbReference>
<dbReference type="GO" id="GO:0003677">
    <property type="term" value="F:DNA binding"/>
    <property type="evidence" value="ECO:0007669"/>
    <property type="project" value="UniProtKB-KW"/>
</dbReference>
<dbReference type="PANTHER" id="PTHR46797:SF1">
    <property type="entry name" value="METHYLPHOSPHONATE SYNTHASE"/>
    <property type="match status" value="1"/>
</dbReference>
<dbReference type="SMART" id="SM00530">
    <property type="entry name" value="HTH_XRE"/>
    <property type="match status" value="1"/>
</dbReference>
<dbReference type="CDD" id="cd00093">
    <property type="entry name" value="HTH_XRE"/>
    <property type="match status" value="1"/>
</dbReference>
<dbReference type="Proteomes" id="UP000184038">
    <property type="component" value="Unassembled WGS sequence"/>
</dbReference>
<evidence type="ECO:0000313" key="3">
    <source>
        <dbReference type="EMBL" id="SHM27922.1"/>
    </source>
</evidence>
<keyword evidence="1" id="KW-0238">DNA-binding</keyword>
<dbReference type="RefSeq" id="WP_073285130.1">
    <property type="nucleotide sequence ID" value="NZ_FRCP01000008.1"/>
</dbReference>
<evidence type="ECO:0000256" key="1">
    <source>
        <dbReference type="ARBA" id="ARBA00023125"/>
    </source>
</evidence>
<evidence type="ECO:0000313" key="4">
    <source>
        <dbReference type="Proteomes" id="UP000184038"/>
    </source>
</evidence>
<dbReference type="GO" id="GO:0003700">
    <property type="term" value="F:DNA-binding transcription factor activity"/>
    <property type="evidence" value="ECO:0007669"/>
    <property type="project" value="TreeGrafter"/>
</dbReference>
<keyword evidence="4" id="KW-1185">Reference proteome</keyword>
<dbReference type="GO" id="GO:0005829">
    <property type="term" value="C:cytosol"/>
    <property type="evidence" value="ECO:0007669"/>
    <property type="project" value="TreeGrafter"/>
</dbReference>
<name>A0A1M7HHG3_9FIRM</name>
<dbReference type="AlphaFoldDB" id="A0A1M7HHG3"/>
<dbReference type="OrthoDB" id="9781521at2"/>